<dbReference type="PANTHER" id="PTHR11934">
    <property type="entry name" value="RIBOSE-5-PHOSPHATE ISOMERASE"/>
    <property type="match status" value="1"/>
</dbReference>
<dbReference type="AlphaFoldDB" id="A0A8T0G9R2"/>
<protein>
    <recommendedName>
        <fullName evidence="4">ribose-5-phosphate isomerase</fullName>
        <ecNumber evidence="4">5.3.1.6</ecNumber>
    </recommendedName>
    <alternativeName>
        <fullName evidence="6">Phosphoriboisomerase</fullName>
    </alternativeName>
</protein>
<proteinExistence type="inferred from homology"/>
<dbReference type="Pfam" id="PF06026">
    <property type="entry name" value="Rib_5-P_isom_A"/>
    <property type="match status" value="1"/>
</dbReference>
<reference evidence="8 9" key="1">
    <citation type="submission" date="2020-06" db="EMBL/GenBank/DDBJ databases">
        <title>WGS assembly of Ceratodon purpureus strain R40.</title>
        <authorList>
            <person name="Carey S.B."/>
            <person name="Jenkins J."/>
            <person name="Shu S."/>
            <person name="Lovell J.T."/>
            <person name="Sreedasyam A."/>
            <person name="Maumus F."/>
            <person name="Tiley G.P."/>
            <person name="Fernandez-Pozo N."/>
            <person name="Barry K."/>
            <person name="Chen C."/>
            <person name="Wang M."/>
            <person name="Lipzen A."/>
            <person name="Daum C."/>
            <person name="Saski C.A."/>
            <person name="Payton A.C."/>
            <person name="Mcbreen J.C."/>
            <person name="Conrad R.E."/>
            <person name="Kollar L.M."/>
            <person name="Olsson S."/>
            <person name="Huttunen S."/>
            <person name="Landis J.B."/>
            <person name="Wickett N.J."/>
            <person name="Johnson M.G."/>
            <person name="Rensing S.A."/>
            <person name="Grimwood J."/>
            <person name="Schmutz J."/>
            <person name="Mcdaniel S.F."/>
        </authorList>
    </citation>
    <scope>NUCLEOTIDE SEQUENCE [LARGE SCALE GENOMIC DNA]</scope>
    <source>
        <strain evidence="8 9">R40</strain>
    </source>
</reference>
<comment type="pathway">
    <text evidence="2">Carbohydrate degradation; pentose phosphate pathway; D-ribose 5-phosphate from D-ribulose 5-phosphate (non-oxidative stage): step 1/1.</text>
</comment>
<evidence type="ECO:0000256" key="2">
    <source>
        <dbReference type="ARBA" id="ARBA00004988"/>
    </source>
</evidence>
<dbReference type="InterPro" id="IPR037171">
    <property type="entry name" value="NagB/RpiA_transferase-like"/>
</dbReference>
<accession>A0A8T0G9R2</accession>
<dbReference type="NCBIfam" id="NF001924">
    <property type="entry name" value="PRK00702.1"/>
    <property type="match status" value="1"/>
</dbReference>
<dbReference type="EMBL" id="CM026432">
    <property type="protein sequence ID" value="KAG0555800.1"/>
    <property type="molecule type" value="Genomic_DNA"/>
</dbReference>
<dbReference type="Proteomes" id="UP000822688">
    <property type="component" value="Chromosome 11"/>
</dbReference>
<dbReference type="FunFam" id="3.40.50.1360:FF:000001">
    <property type="entry name" value="Ribose-5-phosphate isomerase A"/>
    <property type="match status" value="1"/>
</dbReference>
<comment type="caution">
    <text evidence="8">The sequence shown here is derived from an EMBL/GenBank/DDBJ whole genome shotgun (WGS) entry which is preliminary data.</text>
</comment>
<dbReference type="SUPFAM" id="SSF75445">
    <property type="entry name" value="D-ribose-5-phosphate isomerase (RpiA), lid domain"/>
    <property type="match status" value="1"/>
</dbReference>
<comment type="similarity">
    <text evidence="3">Belongs to the ribose 5-phosphate isomerase family.</text>
</comment>
<sequence length="320" mass="33339">MATSAMLRHTALASSTGTAVPSSRSLAAPAASQRLALRSTHLGNAKVFSAPAQVLSRSSLRLAATQVVAIKDPSSQDNLKRAVAKKAVELVKSGMVVGLGTGSTSSMAIEELGNLIKANKLKDIVGVATSYQSKVLARQFGVKTVDLNDVNHIDIAFDGADEVDAGMNLIKGGGAAHTMEKVVDSIAKECVILIDETKVVKSLGLSFPLPVEVLPFALAPVLRALAALGGQPEIRTALRKDGPVITDLGNMVVDVRFPEGVTDPAALETKINMIPGVIENGLFINVANKVLVGTKDGEETSVVEFAEFVASMKSSEEVSA</sequence>
<dbReference type="GO" id="GO:0009052">
    <property type="term" value="P:pentose-phosphate shunt, non-oxidative branch"/>
    <property type="evidence" value="ECO:0007669"/>
    <property type="project" value="InterPro"/>
</dbReference>
<feature type="region of interest" description="Disordered" evidence="7">
    <location>
        <begin position="1"/>
        <end position="24"/>
    </location>
</feature>
<evidence type="ECO:0000256" key="4">
    <source>
        <dbReference type="ARBA" id="ARBA00011959"/>
    </source>
</evidence>
<dbReference type="Gene3D" id="3.30.70.260">
    <property type="match status" value="1"/>
</dbReference>
<dbReference type="GO" id="GO:0005737">
    <property type="term" value="C:cytoplasm"/>
    <property type="evidence" value="ECO:0007669"/>
    <property type="project" value="TreeGrafter"/>
</dbReference>
<dbReference type="FunFam" id="3.30.70.260:FF:000018">
    <property type="entry name" value="Ribose-5-phosphate isomerase A"/>
    <property type="match status" value="1"/>
</dbReference>
<comment type="catalytic activity">
    <reaction evidence="1">
        <text>aldehydo-D-ribose 5-phosphate = D-ribulose 5-phosphate</text>
        <dbReference type="Rhea" id="RHEA:14657"/>
        <dbReference type="ChEBI" id="CHEBI:58121"/>
        <dbReference type="ChEBI" id="CHEBI:58273"/>
        <dbReference type="EC" id="5.3.1.6"/>
    </reaction>
</comment>
<evidence type="ECO:0000256" key="5">
    <source>
        <dbReference type="ARBA" id="ARBA00023235"/>
    </source>
</evidence>
<organism evidence="8 9">
    <name type="scientific">Ceratodon purpureus</name>
    <name type="common">Fire moss</name>
    <name type="synonym">Dicranum purpureum</name>
    <dbReference type="NCBI Taxonomy" id="3225"/>
    <lineage>
        <taxon>Eukaryota</taxon>
        <taxon>Viridiplantae</taxon>
        <taxon>Streptophyta</taxon>
        <taxon>Embryophyta</taxon>
        <taxon>Bryophyta</taxon>
        <taxon>Bryophytina</taxon>
        <taxon>Bryopsida</taxon>
        <taxon>Dicranidae</taxon>
        <taxon>Pseudoditrichales</taxon>
        <taxon>Ditrichaceae</taxon>
        <taxon>Ceratodon</taxon>
    </lineage>
</organism>
<dbReference type="Gene3D" id="3.40.50.1360">
    <property type="match status" value="1"/>
</dbReference>
<dbReference type="GO" id="GO:0004751">
    <property type="term" value="F:ribose-5-phosphate isomerase activity"/>
    <property type="evidence" value="ECO:0007669"/>
    <property type="project" value="UniProtKB-EC"/>
</dbReference>
<evidence type="ECO:0000256" key="6">
    <source>
        <dbReference type="ARBA" id="ARBA00029734"/>
    </source>
</evidence>
<name>A0A8T0G9R2_CERPU</name>
<evidence type="ECO:0000256" key="3">
    <source>
        <dbReference type="ARBA" id="ARBA00008088"/>
    </source>
</evidence>
<dbReference type="PANTHER" id="PTHR11934:SF0">
    <property type="entry name" value="RIBOSE-5-PHOSPHATE ISOMERASE"/>
    <property type="match status" value="1"/>
</dbReference>
<dbReference type="InterPro" id="IPR004788">
    <property type="entry name" value="Ribose5P_isomerase_type_A"/>
</dbReference>
<evidence type="ECO:0000256" key="7">
    <source>
        <dbReference type="SAM" id="MobiDB-lite"/>
    </source>
</evidence>
<keyword evidence="5" id="KW-0413">Isomerase</keyword>
<dbReference type="NCBIfam" id="TIGR00021">
    <property type="entry name" value="rpiA"/>
    <property type="match status" value="1"/>
</dbReference>
<gene>
    <name evidence="8" type="ORF">KC19_11G004000</name>
</gene>
<keyword evidence="9" id="KW-1185">Reference proteome</keyword>
<dbReference type="CDD" id="cd01398">
    <property type="entry name" value="RPI_A"/>
    <property type="match status" value="1"/>
</dbReference>
<dbReference type="SUPFAM" id="SSF100950">
    <property type="entry name" value="NagB/RpiA/CoA transferase-like"/>
    <property type="match status" value="1"/>
</dbReference>
<dbReference type="GO" id="GO:0006014">
    <property type="term" value="P:D-ribose metabolic process"/>
    <property type="evidence" value="ECO:0007669"/>
    <property type="project" value="TreeGrafter"/>
</dbReference>
<dbReference type="HAMAP" id="MF_00170">
    <property type="entry name" value="Rib_5P_isom_A"/>
    <property type="match status" value="1"/>
</dbReference>
<evidence type="ECO:0000313" key="8">
    <source>
        <dbReference type="EMBL" id="KAG0555800.1"/>
    </source>
</evidence>
<dbReference type="EC" id="5.3.1.6" evidence="4"/>
<evidence type="ECO:0000313" key="9">
    <source>
        <dbReference type="Proteomes" id="UP000822688"/>
    </source>
</evidence>
<dbReference type="InterPro" id="IPR020672">
    <property type="entry name" value="Ribose5P_isomerase_typA_subgr"/>
</dbReference>
<dbReference type="OrthoDB" id="747268at2759"/>
<evidence type="ECO:0000256" key="1">
    <source>
        <dbReference type="ARBA" id="ARBA00001713"/>
    </source>
</evidence>